<feature type="compositionally biased region" description="Basic and acidic residues" evidence="1">
    <location>
        <begin position="17"/>
        <end position="36"/>
    </location>
</feature>
<feature type="region of interest" description="Disordered" evidence="1">
    <location>
        <begin position="1"/>
        <end position="36"/>
    </location>
</feature>
<keyword evidence="2" id="KW-0812">Transmembrane</keyword>
<name>A0AA36BG13_OCTVU</name>
<reference evidence="3" key="1">
    <citation type="submission" date="2023-08" db="EMBL/GenBank/DDBJ databases">
        <authorList>
            <person name="Alioto T."/>
            <person name="Alioto T."/>
            <person name="Gomez Garrido J."/>
        </authorList>
    </citation>
    <scope>NUCLEOTIDE SEQUENCE</scope>
</reference>
<feature type="transmembrane region" description="Helical" evidence="2">
    <location>
        <begin position="204"/>
        <end position="227"/>
    </location>
</feature>
<sequence length="252" mass="28633">MKLKCPQYKNKQNEPILNEKEVTEGEMETQRRMKRETEKIINNNCKQEMGEIEKETKATKEESAGVVSPKKRKKAKSREMLQKATAEAEKTDMKDIELPETQEVEQRPGGAKTTKHPGFIVIIPFWNVSDGGDKSDTVTNRRKRQVDMGTDRGDTDLPDYVWLTSYSRIPYVIKVYLAEPIIDQTKPLFGNFRRKSSAFSIHNVGLMLAHIAAYLIALNLGSLVGLLDDKTSKGAEYDMNKRCVLVYSSITI</sequence>
<keyword evidence="4" id="KW-1185">Reference proteome</keyword>
<accession>A0AA36BG13</accession>
<protein>
    <submittedName>
        <fullName evidence="3">Uncharacterized protein</fullName>
    </submittedName>
</protein>
<dbReference type="EMBL" id="OX597828">
    <property type="protein sequence ID" value="CAI9733765.1"/>
    <property type="molecule type" value="Genomic_DNA"/>
</dbReference>
<evidence type="ECO:0000313" key="4">
    <source>
        <dbReference type="Proteomes" id="UP001162480"/>
    </source>
</evidence>
<dbReference type="Proteomes" id="UP001162480">
    <property type="component" value="Chromosome 15"/>
</dbReference>
<feature type="region of interest" description="Disordered" evidence="1">
    <location>
        <begin position="48"/>
        <end position="91"/>
    </location>
</feature>
<dbReference type="AlphaFoldDB" id="A0AA36BG13"/>
<keyword evidence="2" id="KW-1133">Transmembrane helix</keyword>
<evidence type="ECO:0000256" key="2">
    <source>
        <dbReference type="SAM" id="Phobius"/>
    </source>
</evidence>
<evidence type="ECO:0000256" key="1">
    <source>
        <dbReference type="SAM" id="MobiDB-lite"/>
    </source>
</evidence>
<proteinExistence type="predicted"/>
<feature type="compositionally biased region" description="Basic and acidic residues" evidence="1">
    <location>
        <begin position="48"/>
        <end position="63"/>
    </location>
</feature>
<gene>
    <name evidence="3" type="ORF">OCTVUL_1B028213</name>
</gene>
<feature type="compositionally biased region" description="Basic and acidic residues" evidence="1">
    <location>
        <begin position="77"/>
        <end position="91"/>
    </location>
</feature>
<organism evidence="3 4">
    <name type="scientific">Octopus vulgaris</name>
    <name type="common">Common octopus</name>
    <dbReference type="NCBI Taxonomy" id="6645"/>
    <lineage>
        <taxon>Eukaryota</taxon>
        <taxon>Metazoa</taxon>
        <taxon>Spiralia</taxon>
        <taxon>Lophotrochozoa</taxon>
        <taxon>Mollusca</taxon>
        <taxon>Cephalopoda</taxon>
        <taxon>Coleoidea</taxon>
        <taxon>Octopodiformes</taxon>
        <taxon>Octopoda</taxon>
        <taxon>Incirrata</taxon>
        <taxon>Octopodidae</taxon>
        <taxon>Octopus</taxon>
    </lineage>
</organism>
<keyword evidence="2" id="KW-0472">Membrane</keyword>
<evidence type="ECO:0000313" key="3">
    <source>
        <dbReference type="EMBL" id="CAI9733765.1"/>
    </source>
</evidence>